<feature type="transmembrane region" description="Helical" evidence="2">
    <location>
        <begin position="39"/>
        <end position="60"/>
    </location>
</feature>
<proteinExistence type="inferred from homology"/>
<dbReference type="GO" id="GO:0080120">
    <property type="term" value="P:CAAX-box protein maturation"/>
    <property type="evidence" value="ECO:0007669"/>
    <property type="project" value="UniProtKB-ARBA"/>
</dbReference>
<evidence type="ECO:0000313" key="5">
    <source>
        <dbReference type="Proteomes" id="UP000245433"/>
    </source>
</evidence>
<dbReference type="RefSeq" id="WP_089938923.1">
    <property type="nucleotide sequence ID" value="NZ_CAKOEX010000005.1"/>
</dbReference>
<feature type="transmembrane region" description="Helical" evidence="2">
    <location>
        <begin position="174"/>
        <end position="191"/>
    </location>
</feature>
<sequence>MMKKLNDLHIPSLIVLIFITFQIGYINLLPLLFRGFFPGSMAIGSVIVMLIIAGTAYFLQATNGSVWERPQGYKLIFTLMVFFLMYLTIIVISQLYPSPVSDNQAEINYINTHIGAINQLFFKFTLIFLAPLFEELLFRGWLVWGLAGWGKIIQFILPTLLFTLVHGPSRLADWLTYGSLATLLMIIRFYTKKVQYPMFAHIIWNAFSSF</sequence>
<evidence type="ECO:0000259" key="3">
    <source>
        <dbReference type="Pfam" id="PF02517"/>
    </source>
</evidence>
<keyword evidence="2" id="KW-0472">Membrane</keyword>
<dbReference type="EMBL" id="QEKT01000006">
    <property type="protein sequence ID" value="PVY83738.1"/>
    <property type="molecule type" value="Genomic_DNA"/>
</dbReference>
<keyword evidence="5" id="KW-1185">Reference proteome</keyword>
<dbReference type="GO" id="GO:0004175">
    <property type="term" value="F:endopeptidase activity"/>
    <property type="evidence" value="ECO:0007669"/>
    <property type="project" value="UniProtKB-ARBA"/>
</dbReference>
<feature type="transmembrane region" description="Helical" evidence="2">
    <location>
        <begin position="116"/>
        <end position="134"/>
    </location>
</feature>
<dbReference type="InterPro" id="IPR003675">
    <property type="entry name" value="Rce1/LyrA-like_dom"/>
</dbReference>
<evidence type="ECO:0000256" key="2">
    <source>
        <dbReference type="SAM" id="Phobius"/>
    </source>
</evidence>
<feature type="transmembrane region" description="Helical" evidence="2">
    <location>
        <begin position="141"/>
        <end position="162"/>
    </location>
</feature>
<gene>
    <name evidence="4" type="ORF">C7384_10650</name>
</gene>
<dbReference type="Proteomes" id="UP000245433">
    <property type="component" value="Unassembled WGS sequence"/>
</dbReference>
<keyword evidence="2" id="KW-1133">Transmembrane helix</keyword>
<evidence type="ECO:0000313" key="4">
    <source>
        <dbReference type="EMBL" id="PVY83738.1"/>
    </source>
</evidence>
<feature type="transmembrane region" description="Helical" evidence="2">
    <location>
        <begin position="12"/>
        <end position="33"/>
    </location>
</feature>
<name>A0A2U1D7T7_9LACO</name>
<organism evidence="4 5">
    <name type="scientific">Convivina intestini</name>
    <dbReference type="NCBI Taxonomy" id="1505726"/>
    <lineage>
        <taxon>Bacteria</taxon>
        <taxon>Bacillati</taxon>
        <taxon>Bacillota</taxon>
        <taxon>Bacilli</taxon>
        <taxon>Lactobacillales</taxon>
        <taxon>Lactobacillaceae</taxon>
        <taxon>Convivina</taxon>
    </lineage>
</organism>
<protein>
    <recommendedName>
        <fullName evidence="3">CAAX prenyl protease 2/Lysostaphin resistance protein A-like domain-containing protein</fullName>
    </recommendedName>
</protein>
<dbReference type="OrthoDB" id="8607342at2"/>
<dbReference type="AlphaFoldDB" id="A0A2U1D7T7"/>
<reference evidence="4 5" key="1">
    <citation type="submission" date="2018-04" db="EMBL/GenBank/DDBJ databases">
        <title>Genomic Encyclopedia of Type Strains, Phase IV (KMG-IV): sequencing the most valuable type-strain genomes for metagenomic binning, comparative biology and taxonomic classification.</title>
        <authorList>
            <person name="Goeker M."/>
        </authorList>
    </citation>
    <scope>NUCLEOTIDE SEQUENCE [LARGE SCALE GENOMIC DNA]</scope>
    <source>
        <strain evidence="4 5">DSM 28795</strain>
    </source>
</reference>
<evidence type="ECO:0000256" key="1">
    <source>
        <dbReference type="ARBA" id="ARBA00009067"/>
    </source>
</evidence>
<comment type="caution">
    <text evidence="4">The sequence shown here is derived from an EMBL/GenBank/DDBJ whole genome shotgun (WGS) entry which is preliminary data.</text>
</comment>
<keyword evidence="2" id="KW-0812">Transmembrane</keyword>
<dbReference type="Pfam" id="PF02517">
    <property type="entry name" value="Rce1-like"/>
    <property type="match status" value="1"/>
</dbReference>
<feature type="domain" description="CAAX prenyl protease 2/Lysostaphin resistance protein A-like" evidence="3">
    <location>
        <begin position="119"/>
        <end position="207"/>
    </location>
</feature>
<accession>A0A2U1D7T7</accession>
<feature type="transmembrane region" description="Helical" evidence="2">
    <location>
        <begin position="72"/>
        <end position="96"/>
    </location>
</feature>
<comment type="similarity">
    <text evidence="1">Belongs to the UPF0177 family.</text>
</comment>